<dbReference type="EMBL" id="CP045929">
    <property type="protein sequence ID" value="QGK72447.1"/>
    <property type="molecule type" value="Genomic_DNA"/>
</dbReference>
<dbReference type="InterPro" id="IPR003399">
    <property type="entry name" value="Mce/MlaD"/>
</dbReference>
<evidence type="ECO:0000256" key="1">
    <source>
        <dbReference type="SAM" id="MobiDB-lite"/>
    </source>
</evidence>
<sequence>MSRSGTLKAVAATAVGLLLLSGCGFKGANDMPLPGGADIGDDPYQVRVQFRDVLDLVPAAGVRVNNVPVGRVDDVRLADGSWNAEVTLSVNGDVELPANAVARVRQSSLLGEKYVELAPPPEPQGGAGQLVDNDLIPIERTNRNPQVEEVLGALSLLLNGGGVGQLQNITQELNAALEGRGGDIKSLLGNLDELVGGLDAQRGDITRALDSVNRLSATLNAQRDDIDTALRDLGPGLQVLNEQRGQLVTMLQSLDRLSGVATNVVNQSQDDLVHNLEQLQPTLQQLEAAGDNFPKAFEILLTYPFPDAAVEGIKGDYTNLYVNIDMNLSTIIGNIVEGSPPPPPEGSTPFALPPSPAPELPEVPGPGLLPGLEGSERQQSPEPPPPPQNGGEESGGPLGGLLSGGS</sequence>
<dbReference type="Pfam" id="PF11887">
    <property type="entry name" value="Mce4_CUP1"/>
    <property type="match status" value="1"/>
</dbReference>
<evidence type="ECO:0000313" key="6">
    <source>
        <dbReference type="Proteomes" id="UP000371041"/>
    </source>
</evidence>
<reference evidence="6" key="1">
    <citation type="submission" date="2019-11" db="EMBL/GenBank/DDBJ databases">
        <title>The complete genome sequence of Saccharopolyspora sp. E2A.</title>
        <authorList>
            <person name="Zhang G."/>
        </authorList>
    </citation>
    <scope>NUCLEOTIDE SEQUENCE [LARGE SCALE GENOMIC DNA]</scope>
    <source>
        <strain evidence="6">E2A</strain>
    </source>
</reference>
<evidence type="ECO:0000259" key="3">
    <source>
        <dbReference type="Pfam" id="PF02470"/>
    </source>
</evidence>
<protein>
    <submittedName>
        <fullName evidence="5">MCE family protein</fullName>
    </submittedName>
</protein>
<dbReference type="Pfam" id="PF02470">
    <property type="entry name" value="MlaD"/>
    <property type="match status" value="1"/>
</dbReference>
<feature type="signal peptide" evidence="2">
    <location>
        <begin position="1"/>
        <end position="28"/>
    </location>
</feature>
<dbReference type="PANTHER" id="PTHR33371">
    <property type="entry name" value="INTERMEMBRANE PHOSPHOLIPID TRANSPORT SYSTEM BINDING PROTEIN MLAD-RELATED"/>
    <property type="match status" value="1"/>
</dbReference>
<dbReference type="InterPro" id="IPR052336">
    <property type="entry name" value="MlaD_Phospholipid_Transporter"/>
</dbReference>
<evidence type="ECO:0000256" key="2">
    <source>
        <dbReference type="SAM" id="SignalP"/>
    </source>
</evidence>
<feature type="domain" description="Mce/MlaD" evidence="3">
    <location>
        <begin position="43"/>
        <end position="120"/>
    </location>
</feature>
<keyword evidence="2" id="KW-0732">Signal</keyword>
<dbReference type="KEGG" id="sace:GIY23_20320"/>
<feature type="region of interest" description="Disordered" evidence="1">
    <location>
        <begin position="337"/>
        <end position="406"/>
    </location>
</feature>
<evidence type="ECO:0000313" key="5">
    <source>
        <dbReference type="EMBL" id="QGK72447.1"/>
    </source>
</evidence>
<feature type="compositionally biased region" description="Gly residues" evidence="1">
    <location>
        <begin position="392"/>
        <end position="406"/>
    </location>
</feature>
<accession>A0A5Q3QNV8</accession>
<proteinExistence type="predicted"/>
<feature type="domain" description="Mammalian cell entry C-terminal" evidence="4">
    <location>
        <begin position="129"/>
        <end position="298"/>
    </location>
</feature>
<organism evidence="5 6">
    <name type="scientific">Allosaccharopolyspora coralli</name>
    <dbReference type="NCBI Taxonomy" id="2665642"/>
    <lineage>
        <taxon>Bacteria</taxon>
        <taxon>Bacillati</taxon>
        <taxon>Actinomycetota</taxon>
        <taxon>Actinomycetes</taxon>
        <taxon>Pseudonocardiales</taxon>
        <taxon>Pseudonocardiaceae</taxon>
        <taxon>Allosaccharopolyspora</taxon>
    </lineage>
</organism>
<dbReference type="GO" id="GO:0005576">
    <property type="term" value="C:extracellular region"/>
    <property type="evidence" value="ECO:0007669"/>
    <property type="project" value="TreeGrafter"/>
</dbReference>
<name>A0A5Q3QNV8_9PSEU</name>
<dbReference type="PANTHER" id="PTHR33371:SF15">
    <property type="entry name" value="LIPOPROTEIN LPRN"/>
    <property type="match status" value="1"/>
</dbReference>
<feature type="chain" id="PRO_5024270958" evidence="2">
    <location>
        <begin position="29"/>
        <end position="406"/>
    </location>
</feature>
<keyword evidence="6" id="KW-1185">Reference proteome</keyword>
<feature type="compositionally biased region" description="Pro residues" evidence="1">
    <location>
        <begin position="339"/>
        <end position="364"/>
    </location>
</feature>
<dbReference type="NCBIfam" id="TIGR00996">
    <property type="entry name" value="Mtu_fam_mce"/>
    <property type="match status" value="1"/>
</dbReference>
<dbReference type="InterPro" id="IPR005693">
    <property type="entry name" value="Mce"/>
</dbReference>
<feature type="compositionally biased region" description="Low complexity" evidence="1">
    <location>
        <begin position="365"/>
        <end position="380"/>
    </location>
</feature>
<dbReference type="PROSITE" id="PS51257">
    <property type="entry name" value="PROKAR_LIPOPROTEIN"/>
    <property type="match status" value="1"/>
</dbReference>
<dbReference type="InterPro" id="IPR024516">
    <property type="entry name" value="Mce_C"/>
</dbReference>
<gene>
    <name evidence="5" type="ORF">GIY23_20320</name>
</gene>
<dbReference type="AlphaFoldDB" id="A0A5Q3QNV8"/>
<dbReference type="Proteomes" id="UP000371041">
    <property type="component" value="Chromosome"/>
</dbReference>
<evidence type="ECO:0000259" key="4">
    <source>
        <dbReference type="Pfam" id="PF11887"/>
    </source>
</evidence>
<dbReference type="RefSeq" id="WP_154079010.1">
    <property type="nucleotide sequence ID" value="NZ_CP045929.1"/>
</dbReference>